<keyword evidence="12" id="KW-1185">Reference proteome</keyword>
<dbReference type="InterPro" id="IPR009056">
    <property type="entry name" value="Cyt_c-like_dom"/>
</dbReference>
<dbReference type="PANTHER" id="PTHR30600">
    <property type="entry name" value="CYTOCHROME C PEROXIDASE-RELATED"/>
    <property type="match status" value="1"/>
</dbReference>
<keyword evidence="5" id="KW-0574">Periplasm</keyword>
<dbReference type="Pfam" id="PF03150">
    <property type="entry name" value="CCP_MauG"/>
    <property type="match status" value="1"/>
</dbReference>
<dbReference type="Proteomes" id="UP000443582">
    <property type="component" value="Unassembled WGS sequence"/>
</dbReference>
<sequence>MKAIILLSLLLSFDVYARPQVARYKLGQALFFDKILSGNKNISCATCHHPFTGSTDWLSLGVGEGGTGLGFSRTLGTKKNAIHERVPRNAPHLFNLTDQYVTTVFHDGRVEVNPEYPNGFKSPAGHDLPEGLNSILAVQALFPPTSNTEMAGNHNENPIGHAATNKNWFGKNGVWDRLVKRIRNNSIYVDMFKKSFREIKTANDIREVHIANAIATFEEKAFLSLNSPFDQFIRGDETAISRRAKKGYELFKGKGQCISCHNGTNFSDNKFHSIALPQIGPGKGHGSNMLEDFGRFGVTGKEEDLYKFKTPILRNIALTGPYGHNGAYDSLKDIIKHHVDGERMLYNYNIKMGLLKSRSDLDKTDVMCLSDEIKGKILATKDTVDIDLSNKEINLIIDFLHTLTDPKFTNASKLIPTSVPSGLPVHD</sequence>
<evidence type="ECO:0000256" key="5">
    <source>
        <dbReference type="ARBA" id="ARBA00022764"/>
    </source>
</evidence>
<evidence type="ECO:0000313" key="12">
    <source>
        <dbReference type="Proteomes" id="UP000443582"/>
    </source>
</evidence>
<evidence type="ECO:0000256" key="1">
    <source>
        <dbReference type="ARBA" id="ARBA00004418"/>
    </source>
</evidence>
<gene>
    <name evidence="11" type="ORF">DAY19_11725</name>
</gene>
<feature type="signal peptide" evidence="9">
    <location>
        <begin position="1"/>
        <end position="17"/>
    </location>
</feature>
<evidence type="ECO:0000256" key="7">
    <source>
        <dbReference type="ARBA" id="ARBA00023004"/>
    </source>
</evidence>
<dbReference type="InterPro" id="IPR051395">
    <property type="entry name" value="Cytochrome_c_Peroxidase/MauG"/>
</dbReference>
<evidence type="ECO:0000256" key="3">
    <source>
        <dbReference type="ARBA" id="ARBA00022723"/>
    </source>
</evidence>
<organism evidence="11 12">
    <name type="scientific">Halobacteriovorax vibrionivorans</name>
    <dbReference type="NCBI Taxonomy" id="2152716"/>
    <lineage>
        <taxon>Bacteria</taxon>
        <taxon>Pseudomonadati</taxon>
        <taxon>Bdellovibrionota</taxon>
        <taxon>Bacteriovoracia</taxon>
        <taxon>Bacteriovoracales</taxon>
        <taxon>Halobacteriovoraceae</taxon>
        <taxon>Halobacteriovorax</taxon>
    </lineage>
</organism>
<comment type="subcellular location">
    <subcellularLocation>
        <location evidence="1">Periplasm</location>
    </subcellularLocation>
</comment>
<dbReference type="InterPro" id="IPR036909">
    <property type="entry name" value="Cyt_c-like_dom_sf"/>
</dbReference>
<dbReference type="SUPFAM" id="SSF46626">
    <property type="entry name" value="Cytochrome c"/>
    <property type="match status" value="2"/>
</dbReference>
<dbReference type="GO" id="GO:0004601">
    <property type="term" value="F:peroxidase activity"/>
    <property type="evidence" value="ECO:0007669"/>
    <property type="project" value="UniProtKB-KW"/>
</dbReference>
<feature type="chain" id="PRO_5046838823" evidence="9">
    <location>
        <begin position="18"/>
        <end position="427"/>
    </location>
</feature>
<reference evidence="12" key="1">
    <citation type="journal article" date="2019" name="Int. J. Syst. Evol. Microbiol.">
        <title>Halobacteriovorax valvorus sp. nov., a novel prokaryotic predator isolated from coastal seawater of China.</title>
        <authorList>
            <person name="Chen M.-X."/>
        </authorList>
    </citation>
    <scope>NUCLEOTIDE SEQUENCE [LARGE SCALE GENOMIC DNA]</scope>
    <source>
        <strain evidence="12">BL9</strain>
    </source>
</reference>
<evidence type="ECO:0000256" key="4">
    <source>
        <dbReference type="ARBA" id="ARBA00022729"/>
    </source>
</evidence>
<protein>
    <submittedName>
        <fullName evidence="11">Cytochrome-c peroxidase</fullName>
    </submittedName>
</protein>
<evidence type="ECO:0000256" key="6">
    <source>
        <dbReference type="ARBA" id="ARBA00023002"/>
    </source>
</evidence>
<evidence type="ECO:0000256" key="9">
    <source>
        <dbReference type="SAM" id="SignalP"/>
    </source>
</evidence>
<keyword evidence="7 8" id="KW-0408">Iron</keyword>
<proteinExistence type="predicted"/>
<dbReference type="PANTHER" id="PTHR30600:SF10">
    <property type="entry name" value="BLL6722 PROTEIN"/>
    <property type="match status" value="1"/>
</dbReference>
<keyword evidence="4 9" id="KW-0732">Signal</keyword>
<dbReference type="PROSITE" id="PS51007">
    <property type="entry name" value="CYTC"/>
    <property type="match status" value="1"/>
</dbReference>
<accession>A0ABY0IH39</accession>
<name>A0ABY0IH39_9BACT</name>
<dbReference type="InterPro" id="IPR026259">
    <property type="entry name" value="MauG/Cytc_peroxidase"/>
</dbReference>
<evidence type="ECO:0000259" key="10">
    <source>
        <dbReference type="PROSITE" id="PS51007"/>
    </source>
</evidence>
<keyword evidence="3 8" id="KW-0479">Metal-binding</keyword>
<evidence type="ECO:0000313" key="11">
    <source>
        <dbReference type="EMBL" id="RZF20647.1"/>
    </source>
</evidence>
<comment type="caution">
    <text evidence="11">The sequence shown here is derived from an EMBL/GenBank/DDBJ whole genome shotgun (WGS) entry which is preliminary data.</text>
</comment>
<keyword evidence="11" id="KW-0575">Peroxidase</keyword>
<feature type="domain" description="Cytochrome c" evidence="10">
    <location>
        <begin position="242"/>
        <end position="404"/>
    </location>
</feature>
<keyword evidence="2 8" id="KW-0349">Heme</keyword>
<keyword evidence="6" id="KW-0560">Oxidoreductase</keyword>
<dbReference type="PIRSF" id="PIRSF000294">
    <property type="entry name" value="Cytochrome-c_peroxidase"/>
    <property type="match status" value="1"/>
</dbReference>
<dbReference type="RefSeq" id="WP_115362678.1">
    <property type="nucleotide sequence ID" value="NZ_QDKL01000003.1"/>
</dbReference>
<evidence type="ECO:0000256" key="8">
    <source>
        <dbReference type="PROSITE-ProRule" id="PRU00433"/>
    </source>
</evidence>
<dbReference type="InterPro" id="IPR004852">
    <property type="entry name" value="Di-haem_cyt_c_peroxidsae"/>
</dbReference>
<dbReference type="EMBL" id="QDKL01000003">
    <property type="protein sequence ID" value="RZF20647.1"/>
    <property type="molecule type" value="Genomic_DNA"/>
</dbReference>
<dbReference type="Gene3D" id="1.10.760.10">
    <property type="entry name" value="Cytochrome c-like domain"/>
    <property type="match status" value="2"/>
</dbReference>
<evidence type="ECO:0000256" key="2">
    <source>
        <dbReference type="ARBA" id="ARBA00022617"/>
    </source>
</evidence>